<sequence>MSTPSSSNPTGAAGAPGPARGAEAGPDSGPETGGGPSRACCYTVNEGYLLPTLLSASQLRRNLPRALADVVVVCFGAATPLTAAAQGFCAREGIRFILAPVSLLVGAPMICARFFLCDLLDPRYREIVYLDGDTQVAGSLEPLVAHAVAPGEILAAPDPMAVMIDSPRGPWPARRAYFDRLGMPAARRTQYFNSGVLRFRRDDWEALSRECLALCLKHGSTFTFRDQDALNIVVGERHRPMSFRWNFPPFFLNFGAEVAIAPRVYHFMSNPRPWHGAFAPWGREWHQPYVAFLNDNPDLGRSMPSLGRLHGFKYAAQQRFKRLVEARQWGAPAVRHRIAAMEAAAVV</sequence>
<feature type="compositionally biased region" description="Low complexity" evidence="1">
    <location>
        <begin position="1"/>
        <end position="26"/>
    </location>
</feature>
<dbReference type="Gene3D" id="3.90.550.10">
    <property type="entry name" value="Spore Coat Polysaccharide Biosynthesis Protein SpsA, Chain A"/>
    <property type="match status" value="1"/>
</dbReference>
<comment type="caution">
    <text evidence="2">The sequence shown here is derived from an EMBL/GenBank/DDBJ whole genome shotgun (WGS) entry which is preliminary data.</text>
</comment>
<reference evidence="2 3" key="1">
    <citation type="submission" date="2018-09" db="EMBL/GenBank/DDBJ databases">
        <authorList>
            <person name="Grouzdev D.S."/>
            <person name="Krutkina M.S."/>
        </authorList>
    </citation>
    <scope>NUCLEOTIDE SEQUENCE [LARGE SCALE GENOMIC DNA]</scope>
    <source>
        <strain evidence="2 3">RmlP001</strain>
    </source>
</reference>
<proteinExistence type="predicted"/>
<gene>
    <name evidence="2" type="ORF">D3272_17690</name>
</gene>
<evidence type="ECO:0000256" key="1">
    <source>
        <dbReference type="SAM" id="MobiDB-lite"/>
    </source>
</evidence>
<name>A0A4V1RIC4_9HYPH</name>
<dbReference type="GO" id="GO:0016757">
    <property type="term" value="F:glycosyltransferase activity"/>
    <property type="evidence" value="ECO:0007669"/>
    <property type="project" value="InterPro"/>
</dbReference>
<dbReference type="AlphaFoldDB" id="A0A4V1RIC4"/>
<evidence type="ECO:0008006" key="4">
    <source>
        <dbReference type="Google" id="ProtNLM"/>
    </source>
</evidence>
<dbReference type="InterPro" id="IPR002495">
    <property type="entry name" value="Glyco_trans_8"/>
</dbReference>
<dbReference type="EMBL" id="QYBC01000015">
    <property type="protein sequence ID" value="RYB03257.1"/>
    <property type="molecule type" value="Genomic_DNA"/>
</dbReference>
<protein>
    <recommendedName>
        <fullName evidence="4">Glycosyltransferase family 8 protein</fullName>
    </recommendedName>
</protein>
<reference evidence="2 3" key="2">
    <citation type="submission" date="2019-02" db="EMBL/GenBank/DDBJ databases">
        <title>'Lichenibacterium ramalinii' gen. nov. sp. nov., 'Lichenibacterium minor' gen. nov. sp. nov.</title>
        <authorList>
            <person name="Pankratov T."/>
        </authorList>
    </citation>
    <scope>NUCLEOTIDE SEQUENCE [LARGE SCALE GENOMIC DNA]</scope>
    <source>
        <strain evidence="2 3">RmlP001</strain>
    </source>
</reference>
<dbReference type="Pfam" id="PF01501">
    <property type="entry name" value="Glyco_transf_8"/>
    <property type="match status" value="1"/>
</dbReference>
<accession>A0A4V1RIC4</accession>
<keyword evidence="3" id="KW-1185">Reference proteome</keyword>
<feature type="region of interest" description="Disordered" evidence="1">
    <location>
        <begin position="1"/>
        <end position="36"/>
    </location>
</feature>
<dbReference type="Proteomes" id="UP000289411">
    <property type="component" value="Unassembled WGS sequence"/>
</dbReference>
<dbReference type="RefSeq" id="WP_165361399.1">
    <property type="nucleotide sequence ID" value="NZ_QYBC01000015.1"/>
</dbReference>
<evidence type="ECO:0000313" key="3">
    <source>
        <dbReference type="Proteomes" id="UP000289411"/>
    </source>
</evidence>
<organism evidence="2 3">
    <name type="scientific">Lichenibacterium ramalinae</name>
    <dbReference type="NCBI Taxonomy" id="2316527"/>
    <lineage>
        <taxon>Bacteria</taxon>
        <taxon>Pseudomonadati</taxon>
        <taxon>Pseudomonadota</taxon>
        <taxon>Alphaproteobacteria</taxon>
        <taxon>Hyphomicrobiales</taxon>
        <taxon>Lichenihabitantaceae</taxon>
        <taxon>Lichenibacterium</taxon>
    </lineage>
</organism>
<evidence type="ECO:0000313" key="2">
    <source>
        <dbReference type="EMBL" id="RYB03257.1"/>
    </source>
</evidence>
<dbReference type="SUPFAM" id="SSF53448">
    <property type="entry name" value="Nucleotide-diphospho-sugar transferases"/>
    <property type="match status" value="1"/>
</dbReference>
<dbReference type="InterPro" id="IPR029044">
    <property type="entry name" value="Nucleotide-diphossugar_trans"/>
</dbReference>